<evidence type="ECO:0000313" key="2">
    <source>
        <dbReference type="Proteomes" id="UP000525623"/>
    </source>
</evidence>
<dbReference type="Proteomes" id="UP000525623">
    <property type="component" value="Unassembled WGS sequence"/>
</dbReference>
<dbReference type="EMBL" id="JABEQL010000034">
    <property type="protein sequence ID" value="MBB2180903.1"/>
    <property type="molecule type" value="Genomic_DNA"/>
</dbReference>
<evidence type="ECO:0000313" key="1">
    <source>
        <dbReference type="EMBL" id="MBB2180903.1"/>
    </source>
</evidence>
<dbReference type="AlphaFoldDB" id="A0A7W4JGQ1"/>
<organism evidence="1 2">
    <name type="scientific">Gluconacetobacter tumulicola</name>
    <dbReference type="NCBI Taxonomy" id="1017177"/>
    <lineage>
        <taxon>Bacteria</taxon>
        <taxon>Pseudomonadati</taxon>
        <taxon>Pseudomonadota</taxon>
        <taxon>Alphaproteobacteria</taxon>
        <taxon>Acetobacterales</taxon>
        <taxon>Acetobacteraceae</taxon>
        <taxon>Gluconacetobacter</taxon>
    </lineage>
</organism>
<proteinExistence type="predicted"/>
<comment type="caution">
    <text evidence="1">The sequence shown here is derived from an EMBL/GenBank/DDBJ whole genome shotgun (WGS) entry which is preliminary data.</text>
</comment>
<dbReference type="RefSeq" id="WP_182968628.1">
    <property type="nucleotide sequence ID" value="NZ_BAABGC010000060.1"/>
</dbReference>
<protein>
    <submittedName>
        <fullName evidence="1">Uncharacterized protein</fullName>
    </submittedName>
</protein>
<sequence length="134" mass="14341">MDDGLSILHRCRIALFSEQEKQDFCFTGAIFIASCLSGASRITMGAWPGRAGKKITRSSFLVMKYEQKLIETAQGSPLPGVIPVAVFRFHTGSIRACAPSPHSEKIAILPASGLHRAVGRIAAAIIAALLVAFM</sequence>
<keyword evidence="2" id="KW-1185">Reference proteome</keyword>
<gene>
    <name evidence="1" type="ORF">HLH29_17360</name>
</gene>
<name>A0A7W4JGQ1_9PROT</name>
<accession>A0A7W4JGQ1</accession>
<reference evidence="1 2" key="1">
    <citation type="submission" date="2020-04" db="EMBL/GenBank/DDBJ databases">
        <title>Description of novel Gluconacetobacter.</title>
        <authorList>
            <person name="Sombolestani A."/>
        </authorList>
    </citation>
    <scope>NUCLEOTIDE SEQUENCE [LARGE SCALE GENOMIC DNA]</scope>
    <source>
        <strain evidence="1 2">LMG 27725</strain>
    </source>
</reference>